<dbReference type="Proteomes" id="UP000011185">
    <property type="component" value="Unassembled WGS sequence"/>
</dbReference>
<dbReference type="VEuPathDB" id="MicrosporidiaDB:THOM_0366"/>
<sequence>MSQGTRLVRKDNEHCLITPDFEEIVKSLEGICGCNFDMFEIANMAQVNELLEKIDRFLIKSLSKHELNILTRQLVVVMRQVESSFYVVLENTMKNITGEIIITASNTEKGNPTDLKKVELLLVLGNKVLELFLVITKFNEKWENGLIAKGIYKETMENKCLKVKQNLSRNAALELGNLAVQLFENIRSNFLNAATGLQKNQMINMVSVNRYLISSFCLLCSISPNANHTMCLNIEKEKVFFIINYILNRNSEYVSYFLTSFSQIYDDDVLSDDERRIKVKIVDITGTEKKTSENYFTQKNNNEDRKK</sequence>
<dbReference type="STRING" id="72359.L7K0F0"/>
<evidence type="ECO:0000313" key="2">
    <source>
        <dbReference type="Proteomes" id="UP000011185"/>
    </source>
</evidence>
<organism evidence="1 2">
    <name type="scientific">Trachipleistophora hominis</name>
    <name type="common">Microsporidian parasite</name>
    <dbReference type="NCBI Taxonomy" id="72359"/>
    <lineage>
        <taxon>Eukaryota</taxon>
        <taxon>Fungi</taxon>
        <taxon>Fungi incertae sedis</taxon>
        <taxon>Microsporidia</taxon>
        <taxon>Pleistophoridae</taxon>
        <taxon>Trachipleistophora</taxon>
    </lineage>
</organism>
<gene>
    <name evidence="1" type="ORF">THOM_0366</name>
</gene>
<accession>L7K0F0</accession>
<dbReference type="InParanoid" id="L7K0F0"/>
<dbReference type="EMBL" id="JH993832">
    <property type="protein sequence ID" value="ELQ76647.1"/>
    <property type="molecule type" value="Genomic_DNA"/>
</dbReference>
<reference evidence="1 2" key="1">
    <citation type="journal article" date="2012" name="PLoS Pathog.">
        <title>The genome of the obligate intracellular parasite Trachipleistophora hominis: new insights into microsporidian genome dynamics and reductive evolution.</title>
        <authorList>
            <person name="Heinz E."/>
            <person name="Williams T.A."/>
            <person name="Nakjang S."/>
            <person name="Noel C.J."/>
            <person name="Swan D.C."/>
            <person name="Goldberg A.V."/>
            <person name="Harris S.R."/>
            <person name="Weinmaier T."/>
            <person name="Markert S."/>
            <person name="Becher D."/>
            <person name="Bernhardt J."/>
            <person name="Dagan T."/>
            <person name="Hacker C."/>
            <person name="Lucocq J.M."/>
            <person name="Schweder T."/>
            <person name="Rattei T."/>
            <person name="Hall N."/>
            <person name="Hirt R.P."/>
            <person name="Embley T.M."/>
        </authorList>
    </citation>
    <scope>NUCLEOTIDE SEQUENCE [LARGE SCALE GENOMIC DNA]</scope>
</reference>
<protein>
    <submittedName>
        <fullName evidence="1">Uncharacterized protein</fullName>
    </submittedName>
</protein>
<dbReference type="HOGENOM" id="CLU_906691_0_0_1"/>
<proteinExistence type="predicted"/>
<dbReference type="AlphaFoldDB" id="L7K0F0"/>
<name>L7K0F0_TRAHO</name>
<evidence type="ECO:0000313" key="1">
    <source>
        <dbReference type="EMBL" id="ELQ76647.1"/>
    </source>
</evidence>
<keyword evidence="2" id="KW-1185">Reference proteome</keyword>